<name>A0ABR0L2Q4_9PEZI</name>
<dbReference type="EMBL" id="JAVRRR010000411">
    <property type="protein sequence ID" value="KAK5142578.1"/>
    <property type="molecule type" value="Genomic_DNA"/>
</dbReference>
<feature type="compositionally biased region" description="Polar residues" evidence="1">
    <location>
        <begin position="277"/>
        <end position="286"/>
    </location>
</feature>
<proteinExistence type="predicted"/>
<dbReference type="Proteomes" id="UP001308179">
    <property type="component" value="Unassembled WGS sequence"/>
</dbReference>
<accession>A0ABR0L2Q4</accession>
<feature type="compositionally biased region" description="Low complexity" evidence="1">
    <location>
        <begin position="296"/>
        <end position="312"/>
    </location>
</feature>
<organism evidence="2 3">
    <name type="scientific">Rachicladosporium monterosium</name>
    <dbReference type="NCBI Taxonomy" id="1507873"/>
    <lineage>
        <taxon>Eukaryota</taxon>
        <taxon>Fungi</taxon>
        <taxon>Dikarya</taxon>
        <taxon>Ascomycota</taxon>
        <taxon>Pezizomycotina</taxon>
        <taxon>Dothideomycetes</taxon>
        <taxon>Dothideomycetidae</taxon>
        <taxon>Cladosporiales</taxon>
        <taxon>Cladosporiaceae</taxon>
        <taxon>Rachicladosporium</taxon>
    </lineage>
</organism>
<feature type="compositionally biased region" description="Low complexity" evidence="1">
    <location>
        <begin position="359"/>
        <end position="380"/>
    </location>
</feature>
<dbReference type="InterPro" id="IPR022190">
    <property type="entry name" value="DUF3716"/>
</dbReference>
<dbReference type="Pfam" id="PF12511">
    <property type="entry name" value="DUF3716"/>
    <property type="match status" value="1"/>
</dbReference>
<gene>
    <name evidence="2" type="ORF">LTR32_005109</name>
</gene>
<evidence type="ECO:0000313" key="2">
    <source>
        <dbReference type="EMBL" id="KAK5142578.1"/>
    </source>
</evidence>
<protein>
    <submittedName>
        <fullName evidence="2">Uncharacterized protein</fullName>
    </submittedName>
</protein>
<reference evidence="2 3" key="1">
    <citation type="submission" date="2023-08" db="EMBL/GenBank/DDBJ databases">
        <title>Black Yeasts Isolated from many extreme environments.</title>
        <authorList>
            <person name="Coleine C."/>
            <person name="Stajich J.E."/>
            <person name="Selbmann L."/>
        </authorList>
    </citation>
    <scope>NUCLEOTIDE SEQUENCE [LARGE SCALE GENOMIC DNA]</scope>
    <source>
        <strain evidence="2 3">CCFEE 5386</strain>
    </source>
</reference>
<keyword evidence="3" id="KW-1185">Reference proteome</keyword>
<feature type="region of interest" description="Disordered" evidence="1">
    <location>
        <begin position="271"/>
        <end position="429"/>
    </location>
</feature>
<evidence type="ECO:0000256" key="1">
    <source>
        <dbReference type="SAM" id="MobiDB-lite"/>
    </source>
</evidence>
<comment type="caution">
    <text evidence="2">The sequence shown here is derived from an EMBL/GenBank/DDBJ whole genome shotgun (WGS) entry which is preliminary data.</text>
</comment>
<evidence type="ECO:0000313" key="3">
    <source>
        <dbReference type="Proteomes" id="UP001308179"/>
    </source>
</evidence>
<sequence length="616" mass="67727">MSSESKSFVYCAGRRWFIRRVLDDRNPEVWEVEWDVSWRSYEDLPNAAESIDRLYPGGHLPLGEIPPPGLPYGEATWEFHPEPGKDYALAAIEFFQKLHPEGSLKGHLRRYMLRPTKRCLQFRQEYTNRVNLYRREQENAAMMLIKGALQPRACNRCREGKGPFLYCVTLTGFGNGACASSSPLIESFHMIAVFPVNHVDFAEHEVAGTDQRSDPPALPNLASQQPALATDASPTHGCDGDTTSIEDAEKMGSAEAASVDAEHDPDLIVEDHDSEYHPQSSSSNTPTRERPSSMQPAASTPATETTSPTTVSKDVNNDVDLDTPEYSAGHSPPRSTRHRASRASTERGESRPLRRTRVGIASSTIGAHSASTTTTTTTTSQCYANDFPQSPHPTHDGEGTIQGHACRSTPTPKRVDAEQASREAASAAATVLGQAATDLRRRGASRERATIDEEARGSSIIDNRSGRIIHHHALSIWRGPATTPQSSPLNPSFPLATHSEAVPSIASPPNPPLLPLHTTPPILVHNHTYFLPNEATTRQVRYILAACSDEWRANLHETWYRFQRTHAREHAEDVEVYTMEEVLSRFCKGILNWAVAACCPAAAPGRTGETGVVVLE</sequence>